<evidence type="ECO:0000313" key="2">
    <source>
        <dbReference type="Proteomes" id="UP000002865"/>
    </source>
</evidence>
<evidence type="ECO:0000313" key="1">
    <source>
        <dbReference type="EMBL" id="AFJ26028.1"/>
    </source>
</evidence>
<protein>
    <submittedName>
        <fullName evidence="1">Uncharacterized protein</fullName>
    </submittedName>
</protein>
<proteinExistence type="predicted"/>
<dbReference type="PaxDb" id="1114965-Spaf_1036"/>
<organism evidence="1 2">
    <name type="scientific">Streptococcus parasanguinis FW213</name>
    <dbReference type="NCBI Taxonomy" id="1114965"/>
    <lineage>
        <taxon>Bacteria</taxon>
        <taxon>Bacillati</taxon>
        <taxon>Bacillota</taxon>
        <taxon>Bacilli</taxon>
        <taxon>Lactobacillales</taxon>
        <taxon>Streptococcaceae</taxon>
        <taxon>Streptococcus</taxon>
    </lineage>
</organism>
<reference evidence="1 2" key="1">
    <citation type="journal article" date="2012" name="PLoS ONE">
        <title>Complete Genome and Transcriptomes of Streptococcus parasanguinis FW213: Phylogenic Relations and Potential Virulence Mechanisms.</title>
        <authorList>
            <person name="Geng J."/>
            <person name="Chiu C.H."/>
            <person name="Tang P."/>
            <person name="Chen Y."/>
            <person name="Shieh H.R."/>
            <person name="Hu S."/>
            <person name="Chen Y.Y."/>
        </authorList>
    </citation>
    <scope>NUCLEOTIDE SEQUENCE [LARGE SCALE GENOMIC DNA]</scope>
    <source>
        <strain evidence="1 2">FW213</strain>
    </source>
</reference>
<dbReference type="KEGG" id="scf:Spaf_1036"/>
<sequence>MKKEVNKEFTHFDFHYTVDFLKLAYSFFKNA</sequence>
<dbReference type="HOGENOM" id="CLU_3398782_0_0_9"/>
<name>I1ZLV4_STRPA</name>
<dbReference type="Proteomes" id="UP000002865">
    <property type="component" value="Chromosome"/>
</dbReference>
<dbReference type="AlphaFoldDB" id="I1ZLV4"/>
<accession>I1ZLV4</accession>
<gene>
    <name evidence="1" type="ORF">Spaf_1036</name>
</gene>
<dbReference type="EMBL" id="CP003122">
    <property type="protein sequence ID" value="AFJ26028.1"/>
    <property type="molecule type" value="Genomic_DNA"/>
</dbReference>